<dbReference type="Pfam" id="PF14291">
    <property type="entry name" value="DUF4371"/>
    <property type="match status" value="1"/>
</dbReference>
<reference evidence="3" key="1">
    <citation type="submission" date="2022-08" db="EMBL/GenBank/DDBJ databases">
        <authorList>
            <person name="Marques A."/>
        </authorList>
    </citation>
    <scope>NUCLEOTIDE SEQUENCE</scope>
    <source>
        <strain evidence="3">RhyPub2mFocal</strain>
        <tissue evidence="3">Leaves</tissue>
    </source>
</reference>
<comment type="caution">
    <text evidence="3">The sequence shown here is derived from an EMBL/GenBank/DDBJ whole genome shotgun (WGS) entry which is preliminary data.</text>
</comment>
<gene>
    <name evidence="3" type="ORF">LUZ62_039835</name>
</gene>
<dbReference type="SUPFAM" id="SSF53098">
    <property type="entry name" value="Ribonuclease H-like"/>
    <property type="match status" value="1"/>
</dbReference>
<evidence type="ECO:0000259" key="2">
    <source>
        <dbReference type="Pfam" id="PF14291"/>
    </source>
</evidence>
<feature type="transmembrane region" description="Helical" evidence="1">
    <location>
        <begin position="654"/>
        <end position="678"/>
    </location>
</feature>
<proteinExistence type="predicted"/>
<dbReference type="InterPro" id="IPR025398">
    <property type="entry name" value="DUF4371"/>
</dbReference>
<keyword evidence="1" id="KW-0472">Membrane</keyword>
<protein>
    <submittedName>
        <fullName evidence="3">Zinc finger MYM-type-like protein</fullName>
    </submittedName>
</protein>
<evidence type="ECO:0000313" key="3">
    <source>
        <dbReference type="EMBL" id="KAJ4788589.1"/>
    </source>
</evidence>
<accession>A0AAV8FAD0</accession>
<evidence type="ECO:0000313" key="4">
    <source>
        <dbReference type="Proteomes" id="UP001140206"/>
    </source>
</evidence>
<dbReference type="EMBL" id="JAMFTS010000002">
    <property type="protein sequence ID" value="KAJ4788589.1"/>
    <property type="molecule type" value="Genomic_DNA"/>
</dbReference>
<keyword evidence="4" id="KW-1185">Reference proteome</keyword>
<keyword evidence="1" id="KW-0812">Transmembrane</keyword>
<keyword evidence="1" id="KW-1133">Transmembrane helix</keyword>
<dbReference type="PANTHER" id="PTHR11697:SF230">
    <property type="entry name" value="ZINC FINGER, MYM DOMAIN CONTAINING 1"/>
    <property type="match status" value="1"/>
</dbReference>
<name>A0AAV8FAD0_9POAL</name>
<dbReference type="PANTHER" id="PTHR11697">
    <property type="entry name" value="GENERAL TRANSCRIPTION FACTOR 2-RELATED ZINC FINGER PROTEIN"/>
    <property type="match status" value="1"/>
</dbReference>
<dbReference type="InterPro" id="IPR012337">
    <property type="entry name" value="RNaseH-like_sf"/>
</dbReference>
<dbReference type="InterPro" id="IPR055298">
    <property type="entry name" value="AtLOH3-like"/>
</dbReference>
<feature type="domain" description="DUF4371" evidence="2">
    <location>
        <begin position="96"/>
        <end position="239"/>
    </location>
</feature>
<dbReference type="AlphaFoldDB" id="A0AAV8FAD0"/>
<evidence type="ECO:0000256" key="1">
    <source>
        <dbReference type="SAM" id="Phobius"/>
    </source>
</evidence>
<dbReference type="Proteomes" id="UP001140206">
    <property type="component" value="Chromosome 2"/>
</dbReference>
<sequence length="686" mass="79298">MEGEKKGVLLCLASIAVCFSGYSLYKLAMEKYYKRILKPRELDEQKENEVLMKAVVDSIRLFLCQGWAYEGIEEEFVNDIWGRFRIETVDEFGMLSSDRRMFVELLELLGNVNKTIDNVLVKDVSMNNRKLTSQSVQREMVRICAKETINYIFSEIGDSKFSLMLDSWRGVSWHLHVSLVVRFVDKTGVVIERFLGTIQVPKEDHTASALKRAIEEYLRVAGIQLEKLRCHSYNGSSVLCKTLSDLREVFLEENKSAYCIHCLSHQLQMTFVEVGKFNIEICMLFMFLDGLHDLFKDTAAINVKDPFKEEELAKVLQSANGISAAFTSERLSYHNAIVSLIADYSVVLDLLEFAFDCGFCRDHELNLFRSSEWVYSFEFALSLHLMRDILSLTDEISQLLEMRENDIEKAVNLTGGVSQKLEELRDHGWELLFNEVSSFCKKNEIEVPDMAAMHPGRPRHRKEGRKVTNFQYYHDGVFLSVVETQIKEINKQFTETNTSLILCIAAMNPKNSFFSFNKEKMVRFAKFFPCDFSPEEIGMLDNELEKYIIDMRSSLDFKDLDGITKLAEKLVLTRRAEVYPLVYRVMELALIIPIAAPAIERVVSSGKVVKKWVTARLGNEWLNDCLVTYIEQDIFRDIGNEVIIKQFESSKSSLGMFMLFFFHRIYLNFIVLLLLWALKTCRAKLR</sequence>
<organism evidence="3 4">
    <name type="scientific">Rhynchospora pubera</name>
    <dbReference type="NCBI Taxonomy" id="906938"/>
    <lineage>
        <taxon>Eukaryota</taxon>
        <taxon>Viridiplantae</taxon>
        <taxon>Streptophyta</taxon>
        <taxon>Embryophyta</taxon>
        <taxon>Tracheophyta</taxon>
        <taxon>Spermatophyta</taxon>
        <taxon>Magnoliopsida</taxon>
        <taxon>Liliopsida</taxon>
        <taxon>Poales</taxon>
        <taxon>Cyperaceae</taxon>
        <taxon>Cyperoideae</taxon>
        <taxon>Rhynchosporeae</taxon>
        <taxon>Rhynchospora</taxon>
    </lineage>
</organism>